<dbReference type="GO" id="GO:0036424">
    <property type="term" value="F:L-phosphoserine phosphatase activity"/>
    <property type="evidence" value="ECO:0007669"/>
    <property type="project" value="TreeGrafter"/>
</dbReference>
<dbReference type="GO" id="GO:0000287">
    <property type="term" value="F:magnesium ion binding"/>
    <property type="evidence" value="ECO:0007669"/>
    <property type="project" value="TreeGrafter"/>
</dbReference>
<protein>
    <recommendedName>
        <fullName evidence="3">Phosphoserine phosphatase</fullName>
    </recommendedName>
</protein>
<comment type="caution">
    <text evidence="1">The sequence shown here is derived from an EMBL/GenBank/DDBJ whole genome shotgun (WGS) entry which is preliminary data.</text>
</comment>
<dbReference type="InterPro" id="IPR050582">
    <property type="entry name" value="HAD-like_SerB"/>
</dbReference>
<name>A0AAD4EUC5_9PEZI</name>
<sequence>MPFPDYLTSKPRIIFFTDFDGTVTSEDMLDWLVAKEGYGLERLRQSSQAVMDGTMTYREASREQLESIQIGFEKCIEMAIAHAQLDEGFLAFYKWAVSANVPIVVLSGGLAPMIEATLKHFVGHETAEIEVVANSVAVREGFASVNHDGGAWRVLFRDDTVYGNDKAQAIKPYAEYCDKMDEEDRPILLRQQMPFTEFQNWQTILETTQDL</sequence>
<dbReference type="InterPro" id="IPR036412">
    <property type="entry name" value="HAD-like_sf"/>
</dbReference>
<dbReference type="GO" id="GO:0005737">
    <property type="term" value="C:cytoplasm"/>
    <property type="evidence" value="ECO:0007669"/>
    <property type="project" value="TreeGrafter"/>
</dbReference>
<dbReference type="Gene3D" id="3.40.50.1000">
    <property type="entry name" value="HAD superfamily/HAD-like"/>
    <property type="match status" value="1"/>
</dbReference>
<evidence type="ECO:0008006" key="3">
    <source>
        <dbReference type="Google" id="ProtNLM"/>
    </source>
</evidence>
<dbReference type="EMBL" id="JAHCVI010000004">
    <property type="protein sequence ID" value="KAG7285712.1"/>
    <property type="molecule type" value="Genomic_DNA"/>
</dbReference>
<dbReference type="PANTHER" id="PTHR43344:SF21">
    <property type="entry name" value="POLYOL PHOSPHATE PHOSPHATASE PYP1"/>
    <property type="match status" value="1"/>
</dbReference>
<dbReference type="AlphaFoldDB" id="A0AAD4EUC5"/>
<dbReference type="Proteomes" id="UP001197093">
    <property type="component" value="Unassembled WGS sequence"/>
</dbReference>
<dbReference type="InterPro" id="IPR023214">
    <property type="entry name" value="HAD_sf"/>
</dbReference>
<accession>A0AAD4EUC5</accession>
<dbReference type="SUPFAM" id="SSF56784">
    <property type="entry name" value="HAD-like"/>
    <property type="match status" value="1"/>
</dbReference>
<proteinExistence type="predicted"/>
<dbReference type="NCBIfam" id="TIGR01488">
    <property type="entry name" value="HAD-SF-IB"/>
    <property type="match status" value="1"/>
</dbReference>
<organism evidence="1 2">
    <name type="scientific">Staphylotrichum longicolle</name>
    <dbReference type="NCBI Taxonomy" id="669026"/>
    <lineage>
        <taxon>Eukaryota</taxon>
        <taxon>Fungi</taxon>
        <taxon>Dikarya</taxon>
        <taxon>Ascomycota</taxon>
        <taxon>Pezizomycotina</taxon>
        <taxon>Sordariomycetes</taxon>
        <taxon>Sordariomycetidae</taxon>
        <taxon>Sordariales</taxon>
        <taxon>Chaetomiaceae</taxon>
        <taxon>Staphylotrichum</taxon>
    </lineage>
</organism>
<dbReference type="Pfam" id="PF12710">
    <property type="entry name" value="HAD"/>
    <property type="match status" value="1"/>
</dbReference>
<dbReference type="GO" id="GO:0006564">
    <property type="term" value="P:L-serine biosynthetic process"/>
    <property type="evidence" value="ECO:0007669"/>
    <property type="project" value="TreeGrafter"/>
</dbReference>
<evidence type="ECO:0000313" key="2">
    <source>
        <dbReference type="Proteomes" id="UP001197093"/>
    </source>
</evidence>
<keyword evidence="2" id="KW-1185">Reference proteome</keyword>
<gene>
    <name evidence="1" type="ORF">NEMBOFW57_008005</name>
</gene>
<reference evidence="1" key="1">
    <citation type="submission" date="2023-02" db="EMBL/GenBank/DDBJ databases">
        <authorList>
            <person name="Palmer J.M."/>
        </authorList>
    </citation>
    <scope>NUCLEOTIDE SEQUENCE</scope>
    <source>
        <strain evidence="1">FW57</strain>
    </source>
</reference>
<evidence type="ECO:0000313" key="1">
    <source>
        <dbReference type="EMBL" id="KAG7285712.1"/>
    </source>
</evidence>
<dbReference type="PANTHER" id="PTHR43344">
    <property type="entry name" value="PHOSPHOSERINE PHOSPHATASE"/>
    <property type="match status" value="1"/>
</dbReference>